<dbReference type="KEGG" id="ccs:CCNA_02159"/>
<dbReference type="PATRIC" id="fig|565050.3.peg.2115"/>
<keyword evidence="2" id="KW-1185">Reference proteome</keyword>
<evidence type="ECO:0000313" key="1">
    <source>
        <dbReference type="EMBL" id="ACL95624.1"/>
    </source>
</evidence>
<protein>
    <submittedName>
        <fullName evidence="1">Uncharacterized protein</fullName>
    </submittedName>
</protein>
<dbReference type="RefSeq" id="YP_002517532.1">
    <property type="nucleotide sequence ID" value="NC_011916.1"/>
</dbReference>
<gene>
    <name evidence="1" type="ordered locus">CCNA_02159</name>
</gene>
<dbReference type="RefSeq" id="WP_010919939.1">
    <property type="nucleotide sequence ID" value="NC_011916.1"/>
</dbReference>
<dbReference type="OrthoDB" id="7433236at2"/>
<accession>A0A0H3C8C9</accession>
<proteinExistence type="predicted"/>
<dbReference type="GeneID" id="7333409"/>
<dbReference type="EMBL" id="CP001340">
    <property type="protein sequence ID" value="ACL95624.1"/>
    <property type="molecule type" value="Genomic_DNA"/>
</dbReference>
<dbReference type="AlphaFoldDB" id="A0A0H3C8C9"/>
<name>A0A0H3C8C9_CAUVN</name>
<dbReference type="Proteomes" id="UP000001364">
    <property type="component" value="Chromosome"/>
</dbReference>
<reference evidence="1 2" key="1">
    <citation type="journal article" date="2010" name="J. Bacteriol.">
        <title>The genetic basis of laboratory adaptation in Caulobacter crescentus.</title>
        <authorList>
            <person name="Marks M.E."/>
            <person name="Castro-Rojas C.M."/>
            <person name="Teiling C."/>
            <person name="Du L."/>
            <person name="Kapatral V."/>
            <person name="Walunas T.L."/>
            <person name="Crosson S."/>
        </authorList>
    </citation>
    <scope>NUCLEOTIDE SEQUENCE [LARGE SCALE GENOMIC DNA]</scope>
    <source>
        <strain evidence="2">NA1000 / CB15N</strain>
    </source>
</reference>
<dbReference type="HOGENOM" id="CLU_1465723_0_0_5"/>
<sequence>MTPFRRTSLPLSRTETLERAMLRLLPLALGLITVVATQPALAASRDSWGKAGTSFLQYRTDAVECAYEAQTKAPVSIPLVDLTYMTDAAQPDGLAQQDATQPNMDVNALVDHAARAQLHMNKTWREVARQLEPALEACLRGRGYRPFRLAKSQIEQLKRLPTGSRARQVYLWNLSLKGAADPRR</sequence>
<organism evidence="1 2">
    <name type="scientific">Caulobacter vibrioides (strain NA1000 / CB15N)</name>
    <name type="common">Caulobacter crescentus</name>
    <dbReference type="NCBI Taxonomy" id="565050"/>
    <lineage>
        <taxon>Bacteria</taxon>
        <taxon>Pseudomonadati</taxon>
        <taxon>Pseudomonadota</taxon>
        <taxon>Alphaproteobacteria</taxon>
        <taxon>Caulobacterales</taxon>
        <taxon>Caulobacteraceae</taxon>
        <taxon>Caulobacter</taxon>
    </lineage>
</organism>
<evidence type="ECO:0000313" key="2">
    <source>
        <dbReference type="Proteomes" id="UP000001364"/>
    </source>
</evidence>